<gene>
    <name evidence="1" type="ORF">SAMN05216175_107188</name>
</gene>
<dbReference type="Proteomes" id="UP000198623">
    <property type="component" value="Unassembled WGS sequence"/>
</dbReference>
<sequence length="30" mass="3268">QLCLTEEQLAALVQGLPWQRLGAEGVISML</sequence>
<proteinExistence type="predicted"/>
<feature type="non-terminal residue" evidence="1">
    <location>
        <position position="1"/>
    </location>
</feature>
<accession>A0A1I2SI38</accession>
<name>A0A1I2SI38_9GAMM</name>
<evidence type="ECO:0000313" key="1">
    <source>
        <dbReference type="EMBL" id="SFG49866.1"/>
    </source>
</evidence>
<evidence type="ECO:0000313" key="2">
    <source>
        <dbReference type="Proteomes" id="UP000198623"/>
    </source>
</evidence>
<protein>
    <submittedName>
        <fullName evidence="1">Uncharacterized protein</fullName>
    </submittedName>
</protein>
<organism evidence="1 2">
    <name type="scientific">Neptunomonas qingdaonensis</name>
    <dbReference type="NCBI Taxonomy" id="1045558"/>
    <lineage>
        <taxon>Bacteria</taxon>
        <taxon>Pseudomonadati</taxon>
        <taxon>Pseudomonadota</taxon>
        <taxon>Gammaproteobacteria</taxon>
        <taxon>Oceanospirillales</taxon>
        <taxon>Oceanospirillaceae</taxon>
        <taxon>Neptunomonas</taxon>
    </lineage>
</organism>
<keyword evidence="2" id="KW-1185">Reference proteome</keyword>
<dbReference type="EMBL" id="FOOU01000007">
    <property type="protein sequence ID" value="SFG49866.1"/>
    <property type="molecule type" value="Genomic_DNA"/>
</dbReference>
<dbReference type="AlphaFoldDB" id="A0A1I2SI38"/>
<reference evidence="2" key="1">
    <citation type="submission" date="2016-10" db="EMBL/GenBank/DDBJ databases">
        <authorList>
            <person name="Varghese N."/>
            <person name="Submissions S."/>
        </authorList>
    </citation>
    <scope>NUCLEOTIDE SEQUENCE [LARGE SCALE GENOMIC DNA]</scope>
    <source>
        <strain evidence="2">CGMCC 1.10971</strain>
    </source>
</reference>